<comment type="similarity">
    <text evidence="1">Belongs to the ATP-dependent AMP-binding enzyme family.</text>
</comment>
<dbReference type="Pfam" id="PF00501">
    <property type="entry name" value="AMP-binding"/>
    <property type="match status" value="1"/>
</dbReference>
<organism evidence="7">
    <name type="scientific">Sporolactobacillus sp. Y61</name>
    <dbReference type="NCBI Taxonomy" id="3160863"/>
    <lineage>
        <taxon>Bacteria</taxon>
        <taxon>Bacillati</taxon>
        <taxon>Bacillota</taxon>
        <taxon>Bacilli</taxon>
        <taxon>Bacillales</taxon>
        <taxon>Sporolactobacillaceae</taxon>
        <taxon>Sporolactobacillus</taxon>
    </lineage>
</organism>
<evidence type="ECO:0000313" key="7">
    <source>
        <dbReference type="EMBL" id="XCJ16838.1"/>
    </source>
</evidence>
<dbReference type="InterPro" id="IPR000873">
    <property type="entry name" value="AMP-dep_synth/lig_dom"/>
</dbReference>
<dbReference type="Gene3D" id="3.30.300.30">
    <property type="match status" value="1"/>
</dbReference>
<keyword evidence="4" id="KW-0443">Lipid metabolism</keyword>
<dbReference type="PANTHER" id="PTHR43859:SF4">
    <property type="entry name" value="BUTANOATE--COA LIGASE AAE1-RELATED"/>
    <property type="match status" value="1"/>
</dbReference>
<dbReference type="EMBL" id="CP159510">
    <property type="protein sequence ID" value="XCJ16838.1"/>
    <property type="molecule type" value="Genomic_DNA"/>
</dbReference>
<dbReference type="EC" id="6.2.1.3" evidence="7"/>
<evidence type="ECO:0000256" key="3">
    <source>
        <dbReference type="ARBA" id="ARBA00022832"/>
    </source>
</evidence>
<dbReference type="InterPro" id="IPR042099">
    <property type="entry name" value="ANL_N_sf"/>
</dbReference>
<feature type="domain" description="AMP-dependent synthetase/ligase" evidence="5">
    <location>
        <begin position="11"/>
        <end position="385"/>
    </location>
</feature>
<evidence type="ECO:0000259" key="5">
    <source>
        <dbReference type="Pfam" id="PF00501"/>
    </source>
</evidence>
<dbReference type="GO" id="GO:0004467">
    <property type="term" value="F:long-chain fatty acid-CoA ligase activity"/>
    <property type="evidence" value="ECO:0007669"/>
    <property type="project" value="UniProtKB-EC"/>
</dbReference>
<gene>
    <name evidence="7" type="ORF">ABNN70_14575</name>
</gene>
<sequence>MKHHLFIPDLLERAVKYYPDKTAVIDGDVRLTYRQFQKRVNRLSNMLTALGIKKGDRIAYLAPNTLQMLEGMFGVMQIGAVTVPLNTRLIPADYAYILNHSGARIFLADGDLAHLVDPVKKDLELVEHFLLLPSPERDEKEGWTSYESFLNRFSDERPEIPEMDELDLSCILYTSGTTGRPKGVMHSHRSLFFNVLNSIIHLRVSDDDVLLHTLPLFHVNAWGTPFTFTGMGATHVMIRKIDPAHIFNLVRKEKVSVACMAPTVLNMLIHDPKAKEAGSGQKVRVIIAGSAPPPSFVKHVEEFLKWEFIQVYGMTEAAPFLTVSQVKSHMDQDDVSRWRIKAKAGMAMLNMDIRVVDEQGQDIATDGLQIGEIVARGNSVMEGYWRQPDETDKVLKNGWYHTGDMATIDEEGYIEIVDRKKDIIISGGENISSIEVEGVLYRHPAILEVAVIAVPHEKWGEVPHAICVLKESAGAGEEELISFCKGLLPSFKVPKSFSFVRELPKNASGKVQKVKLREPFWAGKSKKVN</sequence>
<protein>
    <submittedName>
        <fullName evidence="7">Long-chain-fatty-acid--CoA ligase</fullName>
        <ecNumber evidence="7">6.2.1.3</ecNumber>
    </submittedName>
</protein>
<dbReference type="RefSeq" id="WP_353948209.1">
    <property type="nucleotide sequence ID" value="NZ_CP159510.1"/>
</dbReference>
<dbReference type="PROSITE" id="PS00455">
    <property type="entry name" value="AMP_BINDING"/>
    <property type="match status" value="1"/>
</dbReference>
<dbReference type="PANTHER" id="PTHR43859">
    <property type="entry name" value="ACYL-ACTIVATING ENZYME"/>
    <property type="match status" value="1"/>
</dbReference>
<evidence type="ECO:0000256" key="2">
    <source>
        <dbReference type="ARBA" id="ARBA00022598"/>
    </source>
</evidence>
<evidence type="ECO:0000256" key="1">
    <source>
        <dbReference type="ARBA" id="ARBA00006432"/>
    </source>
</evidence>
<keyword evidence="3" id="KW-0276">Fatty acid metabolism</keyword>
<evidence type="ECO:0000256" key="4">
    <source>
        <dbReference type="ARBA" id="ARBA00023098"/>
    </source>
</evidence>
<dbReference type="InterPro" id="IPR025110">
    <property type="entry name" value="AMP-bd_C"/>
</dbReference>
<feature type="domain" description="AMP-binding enzyme C-terminal" evidence="6">
    <location>
        <begin position="435"/>
        <end position="510"/>
    </location>
</feature>
<proteinExistence type="inferred from homology"/>
<keyword evidence="2 7" id="KW-0436">Ligase</keyword>
<dbReference type="AlphaFoldDB" id="A0AAU8IF55"/>
<dbReference type="SUPFAM" id="SSF56801">
    <property type="entry name" value="Acetyl-CoA synthetase-like"/>
    <property type="match status" value="1"/>
</dbReference>
<reference evidence="7" key="1">
    <citation type="submission" date="2024-06" db="EMBL/GenBank/DDBJ databases">
        <authorList>
            <person name="Fan A."/>
            <person name="Zhang F.Y."/>
            <person name="Zhang L."/>
        </authorList>
    </citation>
    <scope>NUCLEOTIDE SEQUENCE</scope>
    <source>
        <strain evidence="7">Y61</strain>
    </source>
</reference>
<name>A0AAU8IF55_9BACL</name>
<evidence type="ECO:0000259" key="6">
    <source>
        <dbReference type="Pfam" id="PF13193"/>
    </source>
</evidence>
<dbReference type="Pfam" id="PF13193">
    <property type="entry name" value="AMP-binding_C"/>
    <property type="match status" value="1"/>
</dbReference>
<dbReference type="InterPro" id="IPR045851">
    <property type="entry name" value="AMP-bd_C_sf"/>
</dbReference>
<dbReference type="Gene3D" id="3.40.50.12780">
    <property type="entry name" value="N-terminal domain of ligase-like"/>
    <property type="match status" value="1"/>
</dbReference>
<dbReference type="FunFam" id="3.30.300.30:FF:000008">
    <property type="entry name" value="2,3-dihydroxybenzoate-AMP ligase"/>
    <property type="match status" value="1"/>
</dbReference>
<accession>A0AAU8IF55</accession>
<dbReference type="NCBIfam" id="NF004837">
    <property type="entry name" value="PRK06187.1"/>
    <property type="match status" value="1"/>
</dbReference>
<dbReference type="InterPro" id="IPR020845">
    <property type="entry name" value="AMP-binding_CS"/>
</dbReference>